<dbReference type="PROSITE" id="PS50030">
    <property type="entry name" value="UBA"/>
    <property type="match status" value="1"/>
</dbReference>
<dbReference type="EMBL" id="CAJFCJ010000004">
    <property type="protein sequence ID" value="CAD5113694.1"/>
    <property type="molecule type" value="Genomic_DNA"/>
</dbReference>
<dbReference type="Pfam" id="PF22562">
    <property type="entry name" value="UBA_7"/>
    <property type="match status" value="1"/>
</dbReference>
<name>A0A7I8VBH7_9ANNE</name>
<dbReference type="SMART" id="SM00165">
    <property type="entry name" value="UBA"/>
    <property type="match status" value="1"/>
</dbReference>
<evidence type="ECO:0000313" key="9">
    <source>
        <dbReference type="EMBL" id="CAD5113694.1"/>
    </source>
</evidence>
<dbReference type="OrthoDB" id="10254930at2759"/>
<reference evidence="9 10" key="1">
    <citation type="submission" date="2020-08" db="EMBL/GenBank/DDBJ databases">
        <authorList>
            <person name="Hejnol A."/>
        </authorList>
    </citation>
    <scope>NUCLEOTIDE SEQUENCE [LARGE SCALE GENOMIC DNA]</scope>
</reference>
<dbReference type="CDD" id="cd01772">
    <property type="entry name" value="UBX_UBXN1"/>
    <property type="match status" value="1"/>
</dbReference>
<dbReference type="Proteomes" id="UP000549394">
    <property type="component" value="Unassembled WGS sequence"/>
</dbReference>
<comment type="subcellular location">
    <subcellularLocation>
        <location evidence="1">Cytoplasm</location>
    </subcellularLocation>
</comment>
<evidence type="ECO:0000259" key="6">
    <source>
        <dbReference type="PROSITE" id="PS50030"/>
    </source>
</evidence>
<dbReference type="GO" id="GO:0032435">
    <property type="term" value="P:negative regulation of proteasomal ubiquitin-dependent protein catabolic process"/>
    <property type="evidence" value="ECO:0007669"/>
    <property type="project" value="TreeGrafter"/>
</dbReference>
<dbReference type="CDD" id="cd14302">
    <property type="entry name" value="UBA_UBXN1"/>
    <property type="match status" value="1"/>
</dbReference>
<dbReference type="InterPro" id="IPR015940">
    <property type="entry name" value="UBA"/>
</dbReference>
<keyword evidence="3" id="KW-0175">Coiled coil</keyword>
<keyword evidence="10" id="KW-1185">Reference proteome</keyword>
<proteinExistence type="predicted"/>
<gene>
    <name evidence="9" type="ORF">DGYR_LOCUS2644</name>
</gene>
<keyword evidence="2" id="KW-0963">Cytoplasm</keyword>
<dbReference type="Gene3D" id="1.10.8.10">
    <property type="entry name" value="DNA helicase RuvA subunit, C-terminal domain"/>
    <property type="match status" value="1"/>
</dbReference>
<dbReference type="InterPro" id="IPR001012">
    <property type="entry name" value="UBX_dom"/>
</dbReference>
<sequence>MPNDLETLIDMGFPEKKARKALLKTNNGGVQAAMDWILEHGEEDDDKTEETEASSIEKEGADASAKSLTCDDCGKSFRSPSDAEAHAIRTKHANFSESTEEVRPLTKEEKEAQLARIQERLVSRRKERDEKEEQERKNKEKSRRHQGQDLLKAKQKFEEDEMKRIADQKRREREEDKRARQRVKDLIEQDKKARAAKAKKEDFSASADSNSVTAKPVVVEPPEKKEYAECRLQIRLTNGSALTHTFKATESLAAVRLFVEINRTDGEGPFSLMTTFPKKVFTDEDMEKPLTQLGLIPSAVLIVAKI</sequence>
<dbReference type="PROSITE" id="PS00028">
    <property type="entry name" value="ZINC_FINGER_C2H2_1"/>
    <property type="match status" value="1"/>
</dbReference>
<feature type="domain" description="C2H2-type" evidence="8">
    <location>
        <begin position="68"/>
        <end position="97"/>
    </location>
</feature>
<keyword evidence="4" id="KW-0479">Metal-binding</keyword>
<keyword evidence="4" id="KW-0862">Zinc</keyword>
<evidence type="ECO:0000259" key="7">
    <source>
        <dbReference type="PROSITE" id="PS50033"/>
    </source>
</evidence>
<dbReference type="InterPro" id="IPR041923">
    <property type="entry name" value="UBA_UBXN1"/>
</dbReference>
<evidence type="ECO:0000256" key="1">
    <source>
        <dbReference type="ARBA" id="ARBA00004496"/>
    </source>
</evidence>
<feature type="domain" description="UBX" evidence="7">
    <location>
        <begin position="225"/>
        <end position="303"/>
    </location>
</feature>
<feature type="region of interest" description="Disordered" evidence="5">
    <location>
        <begin position="40"/>
        <end position="211"/>
    </location>
</feature>
<dbReference type="PANTHER" id="PTHR46340:SF1">
    <property type="entry name" value="UBX DOMAIN-CONTAINING PROTEIN 1"/>
    <property type="match status" value="1"/>
</dbReference>
<evidence type="ECO:0000256" key="2">
    <source>
        <dbReference type="ARBA" id="ARBA00022490"/>
    </source>
</evidence>
<dbReference type="GO" id="GO:0005737">
    <property type="term" value="C:cytoplasm"/>
    <property type="evidence" value="ECO:0007669"/>
    <property type="project" value="UniProtKB-SubCell"/>
</dbReference>
<dbReference type="AlphaFoldDB" id="A0A7I8VBH7"/>
<dbReference type="GO" id="GO:0036435">
    <property type="term" value="F:K48-linked polyubiquitin modification-dependent protein binding"/>
    <property type="evidence" value="ECO:0007669"/>
    <property type="project" value="TreeGrafter"/>
</dbReference>
<dbReference type="FunFam" id="3.10.20.90:FF:000134">
    <property type="entry name" value="UBX domain-containing protein 1"/>
    <property type="match status" value="1"/>
</dbReference>
<dbReference type="GO" id="GO:1903094">
    <property type="term" value="P:negative regulation of protein K48-linked deubiquitination"/>
    <property type="evidence" value="ECO:0007669"/>
    <property type="project" value="TreeGrafter"/>
</dbReference>
<feature type="compositionally biased region" description="Acidic residues" evidence="5">
    <location>
        <begin position="41"/>
        <end position="52"/>
    </location>
</feature>
<dbReference type="InterPro" id="IPR009060">
    <property type="entry name" value="UBA-like_sf"/>
</dbReference>
<dbReference type="PROSITE" id="PS50157">
    <property type="entry name" value="ZINC_FINGER_C2H2_2"/>
    <property type="match status" value="1"/>
</dbReference>
<organism evidence="9 10">
    <name type="scientific">Dimorphilus gyrociliatus</name>
    <dbReference type="NCBI Taxonomy" id="2664684"/>
    <lineage>
        <taxon>Eukaryota</taxon>
        <taxon>Metazoa</taxon>
        <taxon>Spiralia</taxon>
        <taxon>Lophotrochozoa</taxon>
        <taxon>Annelida</taxon>
        <taxon>Polychaeta</taxon>
        <taxon>Polychaeta incertae sedis</taxon>
        <taxon>Dinophilidae</taxon>
        <taxon>Dimorphilus</taxon>
    </lineage>
</organism>
<comment type="caution">
    <text evidence="9">The sequence shown here is derived from an EMBL/GenBank/DDBJ whole genome shotgun (WGS) entry which is preliminary data.</text>
</comment>
<dbReference type="SUPFAM" id="SSF54236">
    <property type="entry name" value="Ubiquitin-like"/>
    <property type="match status" value="1"/>
</dbReference>
<accession>A0A7I8VBH7</accession>
<dbReference type="InterPro" id="IPR013087">
    <property type="entry name" value="Znf_C2H2_type"/>
</dbReference>
<dbReference type="GO" id="GO:0005634">
    <property type="term" value="C:nucleus"/>
    <property type="evidence" value="ECO:0007669"/>
    <property type="project" value="TreeGrafter"/>
</dbReference>
<feature type="domain" description="UBA" evidence="6">
    <location>
        <begin position="1"/>
        <end position="40"/>
    </location>
</feature>
<evidence type="ECO:0000313" key="10">
    <source>
        <dbReference type="Proteomes" id="UP000549394"/>
    </source>
</evidence>
<dbReference type="SMART" id="SM00166">
    <property type="entry name" value="UBX"/>
    <property type="match status" value="1"/>
</dbReference>
<evidence type="ECO:0000256" key="3">
    <source>
        <dbReference type="ARBA" id="ARBA00023054"/>
    </source>
</evidence>
<evidence type="ECO:0000256" key="4">
    <source>
        <dbReference type="PROSITE-ProRule" id="PRU00042"/>
    </source>
</evidence>
<keyword evidence="4" id="KW-0863">Zinc-finger</keyword>
<dbReference type="SUPFAM" id="SSF46934">
    <property type="entry name" value="UBA-like"/>
    <property type="match status" value="1"/>
</dbReference>
<protein>
    <submittedName>
        <fullName evidence="9">DgyrCDS2854</fullName>
    </submittedName>
</protein>
<feature type="compositionally biased region" description="Basic and acidic residues" evidence="5">
    <location>
        <begin position="151"/>
        <end position="203"/>
    </location>
</feature>
<dbReference type="GO" id="GO:0031397">
    <property type="term" value="P:negative regulation of protein ubiquitination"/>
    <property type="evidence" value="ECO:0007669"/>
    <property type="project" value="TreeGrafter"/>
</dbReference>
<dbReference type="PROSITE" id="PS50033">
    <property type="entry name" value="UBX"/>
    <property type="match status" value="1"/>
</dbReference>
<dbReference type="GO" id="GO:0008270">
    <property type="term" value="F:zinc ion binding"/>
    <property type="evidence" value="ECO:0007669"/>
    <property type="project" value="UniProtKB-KW"/>
</dbReference>
<dbReference type="Gene3D" id="3.10.20.90">
    <property type="entry name" value="Phosphatidylinositol 3-kinase Catalytic Subunit, Chain A, domain 1"/>
    <property type="match status" value="1"/>
</dbReference>
<dbReference type="Pfam" id="PF00789">
    <property type="entry name" value="UBX"/>
    <property type="match status" value="1"/>
</dbReference>
<dbReference type="PANTHER" id="PTHR46340">
    <property type="entry name" value="UBX DOMAIN-CONTAINING PROTEIN 1"/>
    <property type="match status" value="1"/>
</dbReference>
<dbReference type="InterPro" id="IPR029071">
    <property type="entry name" value="Ubiquitin-like_domsf"/>
</dbReference>
<evidence type="ECO:0000256" key="5">
    <source>
        <dbReference type="SAM" id="MobiDB-lite"/>
    </source>
</evidence>
<evidence type="ECO:0000259" key="8">
    <source>
        <dbReference type="PROSITE" id="PS50157"/>
    </source>
</evidence>
<feature type="compositionally biased region" description="Basic and acidic residues" evidence="5">
    <location>
        <begin position="100"/>
        <end position="138"/>
    </location>
</feature>